<dbReference type="EMBL" id="CP127526">
    <property type="protein sequence ID" value="XRI72560.1"/>
    <property type="molecule type" value="Genomic_DNA"/>
</dbReference>
<name>A0ACD5HC19_9PROT</name>
<reference evidence="1 2" key="1">
    <citation type="journal article" date="2021" name="ISME J.">
        <title>Genomic evolution of the class Acidithiobacillia: deep-branching Proteobacteria living in extreme acidic conditions.</title>
        <authorList>
            <person name="Moya-Beltran A."/>
            <person name="Beard S."/>
            <person name="Rojas-Villalobos C."/>
            <person name="Issotta F."/>
            <person name="Gallardo Y."/>
            <person name="Ulloa R."/>
            <person name="Giaveno A."/>
            <person name="Degli Esposti M."/>
            <person name="Johnson D.B."/>
            <person name="Quatrini R."/>
        </authorList>
    </citation>
    <scope>NUCLEOTIDE SEQUENCE [LARGE SCALE GENOMIC DNA]</scope>
    <source>
        <strain evidence="1 2">GG1-14</strain>
    </source>
</reference>
<proteinExistence type="predicted"/>
<protein>
    <submittedName>
        <fullName evidence="1">EamA family transporter</fullName>
    </submittedName>
</protein>
<gene>
    <name evidence="1" type="ORF">HHS34_008885</name>
</gene>
<organism evidence="1 2">
    <name type="scientific">Acidithiobacillus montserratensis</name>
    <dbReference type="NCBI Taxonomy" id="2729135"/>
    <lineage>
        <taxon>Bacteria</taxon>
        <taxon>Pseudomonadati</taxon>
        <taxon>Pseudomonadota</taxon>
        <taxon>Acidithiobacillia</taxon>
        <taxon>Acidithiobacillales</taxon>
        <taxon>Acidithiobacillaceae</taxon>
        <taxon>Acidithiobacillus</taxon>
    </lineage>
</organism>
<evidence type="ECO:0000313" key="1">
    <source>
        <dbReference type="EMBL" id="XRI72560.1"/>
    </source>
</evidence>
<evidence type="ECO:0000313" key="2">
    <source>
        <dbReference type="Proteomes" id="UP001195965"/>
    </source>
</evidence>
<accession>A0ACD5HC19</accession>
<dbReference type="Proteomes" id="UP001195965">
    <property type="component" value="Chromosome"/>
</dbReference>
<sequence length="307" mass="33476">MSSDQKSPAALMPLAALALLSMIWGYNWVVMKVAITDCPPLLFATLRVWLSVLVLIPLMLWMKRPLSMPSARYIIPFGLLQTTGFIGLALWALEYGGAGKTAILVYMMPLWLIVFAWPLLGEKLHGWQWPAVVLALLGLIAILKPWSFSGEWAGSVIALISGILWAASALWQKRYAPPGMDLFNSTLWQTIFGGLGLVVMTLLIDPLTIHWTPVFVGALLYNAIPGTALAYFLWAYALQKLPSGIAGMGTLAAPLIGVIAAWLQLGETPGGWEAVGMVCIFIALALVSWQHLRPQEQKSAILPTGQE</sequence>
<keyword evidence="2" id="KW-1185">Reference proteome</keyword>